<feature type="compositionally biased region" description="Low complexity" evidence="15">
    <location>
        <begin position="397"/>
        <end position="421"/>
    </location>
</feature>
<dbReference type="GO" id="GO:0005576">
    <property type="term" value="C:extracellular region"/>
    <property type="evidence" value="ECO:0007669"/>
    <property type="project" value="InterPro"/>
</dbReference>
<accession>A0A5E4D4L1</accession>
<evidence type="ECO:0000256" key="12">
    <source>
        <dbReference type="ARBA" id="ARBA00063457"/>
    </source>
</evidence>
<feature type="region of interest" description="Disordered" evidence="15">
    <location>
        <begin position="702"/>
        <end position="724"/>
    </location>
</feature>
<comment type="subcellular location">
    <subcellularLocation>
        <location evidence="1">Secreted</location>
        <location evidence="1">Extracellular space</location>
        <location evidence="1">Extracellular matrix</location>
    </subcellularLocation>
</comment>
<dbReference type="EMBL" id="CABDUW010002753">
    <property type="protein sequence ID" value="VTJ87899.1"/>
    <property type="molecule type" value="Genomic_DNA"/>
</dbReference>
<proteinExistence type="inferred from homology"/>
<feature type="compositionally biased region" description="Basic and acidic residues" evidence="15">
    <location>
        <begin position="702"/>
        <end position="717"/>
    </location>
</feature>
<evidence type="ECO:0000256" key="2">
    <source>
        <dbReference type="ARBA" id="ARBA00006127"/>
    </source>
</evidence>
<dbReference type="SMART" id="SM00181">
    <property type="entry name" value="EGF"/>
    <property type="match status" value="13"/>
</dbReference>
<dbReference type="FunFam" id="2.10.25.10:FF:000341">
    <property type="entry name" value="Fibulin 2"/>
    <property type="match status" value="2"/>
</dbReference>
<dbReference type="SUPFAM" id="SSF57196">
    <property type="entry name" value="EGF/Laminin"/>
    <property type="match status" value="2"/>
</dbReference>
<dbReference type="PROSITE" id="PS01187">
    <property type="entry name" value="EGF_CA"/>
    <property type="match status" value="4"/>
</dbReference>
<sequence>MGTLCPPVPEAIRRKVELDWGTEDEEYLHKVERNMEKALQEHSPDVVIYNAGTDVLEGDRLGGLAISPEGIVKRDELVFRVVRSRQIPILMVTSGGYQKRTARIIADSILNLRNLDLIGPQSPSISTQSSDTPLLSPSVSLGAPGSRRADCGRDGRGRRAEHSPAVMALPREPAGSWPAPALTWTLTLALALSPGAAAPWPDCTGAQCPPLEHCIEEALAPGECCATCVQRGCPCEGYQYYDCVRGGFPDGRVPAGRSYLVDFGSTECSCPPGGGKISCRFMLCPELPPNCIEAVVAADSCPQCGRLGCVHRGLKHPAGHTVHLAPCRACHCPDAGGALICYRLPGCEGNASEAEDGDTERHYDDPYSYDQEVAEAEAGEAEAGAGGPPAALGGGNQAPATLQATPWPAALPRPTAAAALGPPAPAQAKSRRVTDDTDDRGQEAQEAIGELEALPTAALAGPGLRAPEAAAAAQSGMEENLIPEAQATPRGSAPKTSASPGSDTEGHSPEPTPPRAPGDPAEPSAAPLPATEAPEQPQAPPTQAGPQFPRQPPRVQEEEDVDPNSVHSVPRGIPEGSTRELVETCCAAGQQWAILRDECTGIPEGTEGDVCRTAQRYCCTSYLKEKSCLAGVLVAKEGGPCGAEDNDTCGVSLYKQCCDCCGLGLRVRAEGQPCEAIPGLGYPCSHAMLSCCEGQDPLVPEVRRPPEPEAAPRRVSEEDLASQEALSLGPEAEMANSLPGDDQDECLLLPGELCQHLCVNTVGSYRCACFPGFALQDDGRTCRPDGESPQQGAAQETPLNPEPAQEPPNTIPLPRPQPNTCKDNGPCRQVCRVVGGTAMCSCFPGYAIMADGVSCEDINECVTDLHTCSRGEHCVNTLGSFRCYKALTCEPGFALKDGECTDVDECATGTHNCQAGFSCQNTRGSFYCQVRQRCMEGFLQDPEGNCVDINECTSLPEPCRSGFSCVNTVGSYTCQRHPLVCRRGYHANQDGSACVDVDECETGLHHCGDTQVCHNLPGSHRCDCKPGFQRDAFSRSCIDVNECWASPGRLCQHTCENTLGSYRCACASGFLLAADGRHCEDINECTSLPEPCRSGFSCVNTVGSYTCQRHPLVCRRGYHANQDGSACVDVDECEMGLHHCGDTQVCHNLPGSHRCDCKPGFQRDAFSRSCIDVNECWASPGRLCQHTCENTLGSYRCACASGFLLAADGRHCEDVNECEAGRCSQECANIYGSYQCYCRQGYQLAEDGHTCTDIDECAQGAGILCTFRCLNVPGSYQCACPDQGYTMMANGRTCKDLDECALGTHNCSAAETCFNIQGGFRCLRFMCPPNYVQVSEMRCERAHCPDPAECQASPARITHHQLSLQTGLLVPAHIFRIGPAPAFAGDTISLTITRGNEEGYFITRRLNAYTGVVTLQRPVLEPRDFALDVEMKLWRQGSVTTFLVKMHIFFTTLGP</sequence>
<dbReference type="InterPro" id="IPR023801">
    <property type="entry name" value="His_deacetylse_dom"/>
</dbReference>
<feature type="region of interest" description="Disordered" evidence="15">
    <location>
        <begin position="376"/>
        <end position="444"/>
    </location>
</feature>
<evidence type="ECO:0000256" key="7">
    <source>
        <dbReference type="ARBA" id="ARBA00022737"/>
    </source>
</evidence>
<evidence type="ECO:0000256" key="11">
    <source>
        <dbReference type="ARBA" id="ARBA00053524"/>
    </source>
</evidence>
<dbReference type="InterPro" id="IPR000742">
    <property type="entry name" value="EGF"/>
</dbReference>
<feature type="compositionally biased region" description="Pro residues" evidence="15">
    <location>
        <begin position="800"/>
        <end position="817"/>
    </location>
</feature>
<comment type="caution">
    <text evidence="14">Lacks conserved residue(s) required for the propagation of feature annotation.</text>
</comment>
<evidence type="ECO:0000256" key="6">
    <source>
        <dbReference type="ARBA" id="ARBA00022729"/>
    </source>
</evidence>
<dbReference type="GO" id="GO:0005509">
    <property type="term" value="F:calcium ion binding"/>
    <property type="evidence" value="ECO:0007669"/>
    <property type="project" value="InterPro"/>
</dbReference>
<evidence type="ECO:0000259" key="16">
    <source>
        <dbReference type="PROSITE" id="PS01178"/>
    </source>
</evidence>
<dbReference type="FunFam" id="2.10.25.10:FF:000564">
    <property type="entry name" value="Fibulin 2"/>
    <property type="match status" value="1"/>
</dbReference>
<feature type="domain" description="EGF-like" evidence="17">
    <location>
        <begin position="1129"/>
        <end position="1167"/>
    </location>
</feature>
<feature type="region of interest" description="Disordered" evidence="15">
    <location>
        <begin position="485"/>
        <end position="575"/>
    </location>
</feature>
<feature type="compositionally biased region" description="Polar residues" evidence="15">
    <location>
        <begin position="788"/>
        <end position="798"/>
    </location>
</feature>
<feature type="domain" description="EGF-like" evidence="17">
    <location>
        <begin position="1039"/>
        <end position="1080"/>
    </location>
</feature>
<dbReference type="CDD" id="cd00054">
    <property type="entry name" value="EGF_CA"/>
    <property type="match status" value="8"/>
</dbReference>
<feature type="region of interest" description="Disordered" evidence="15">
    <location>
        <begin position="781"/>
        <end position="817"/>
    </location>
</feature>
<dbReference type="Pfam" id="PF24532">
    <property type="entry name" value="FIBL-2"/>
    <property type="match status" value="1"/>
</dbReference>
<reference evidence="18" key="1">
    <citation type="submission" date="2019-04" db="EMBL/GenBank/DDBJ databases">
        <authorList>
            <person name="Alioto T."/>
            <person name="Alioto T."/>
        </authorList>
    </citation>
    <scope>NUCLEOTIDE SEQUENCE [LARGE SCALE GENOMIC DNA]</scope>
</reference>
<dbReference type="FunFam" id="2.10.25.10:FF:000010">
    <property type="entry name" value="Pro-epidermal growth factor"/>
    <property type="match status" value="3"/>
</dbReference>
<comment type="function">
    <text evidence="11">Its binding to fibronectin and some other ligands is calcium dependent. May act as an adapter that mediates the interaction between FBN1 and ELN.</text>
</comment>
<dbReference type="SUPFAM" id="SSF57184">
    <property type="entry name" value="Growth factor receptor domain"/>
    <property type="match status" value="5"/>
</dbReference>
<protein>
    <recommendedName>
        <fullName evidence="13">Fibulin-2</fullName>
    </recommendedName>
</protein>
<dbReference type="Gene3D" id="3.40.800.20">
    <property type="entry name" value="Histone deacetylase domain"/>
    <property type="match status" value="1"/>
</dbReference>
<keyword evidence="9" id="KW-1015">Disulfide bond</keyword>
<evidence type="ECO:0000259" key="17">
    <source>
        <dbReference type="PROSITE" id="PS50026"/>
    </source>
</evidence>
<keyword evidence="8" id="KW-0106">Calcium</keyword>
<feature type="compositionally biased region" description="Basic and acidic residues" evidence="15">
    <location>
        <begin position="147"/>
        <end position="162"/>
    </location>
</feature>
<feature type="domain" description="Anaphylatoxin-like" evidence="16">
    <location>
        <begin position="585"/>
        <end position="619"/>
    </location>
</feature>
<keyword evidence="3" id="KW-0964">Secreted</keyword>
<dbReference type="Pfam" id="PF07645">
    <property type="entry name" value="EGF_CA"/>
    <property type="match status" value="8"/>
</dbReference>
<dbReference type="FunFam" id="2.10.25.10:FF:000324">
    <property type="entry name" value="Fibulin 2"/>
    <property type="match status" value="1"/>
</dbReference>
<dbReference type="Pfam" id="PF12662">
    <property type="entry name" value="cEGF"/>
    <property type="match status" value="2"/>
</dbReference>
<dbReference type="PANTHER" id="PTHR24050">
    <property type="entry name" value="PA14 DOMAIN-CONTAINING PROTEIN"/>
    <property type="match status" value="1"/>
</dbReference>
<dbReference type="InterPro" id="IPR001881">
    <property type="entry name" value="EGF-like_Ca-bd_dom"/>
</dbReference>
<dbReference type="Pfam" id="PF00850">
    <property type="entry name" value="Hist_deacetyl"/>
    <property type="match status" value="1"/>
</dbReference>
<dbReference type="Proteomes" id="UP000335636">
    <property type="component" value="Unassembled WGS sequence"/>
</dbReference>
<dbReference type="InterPro" id="IPR056612">
    <property type="entry name" value="FIBL-2_dom"/>
</dbReference>
<keyword evidence="7" id="KW-0677">Repeat</keyword>
<feature type="compositionally biased region" description="Basic and acidic residues" evidence="15">
    <location>
        <begin position="432"/>
        <end position="443"/>
    </location>
</feature>
<dbReference type="SUPFAM" id="SSF52768">
    <property type="entry name" value="Arginase/deacetylase"/>
    <property type="match status" value="1"/>
</dbReference>
<evidence type="ECO:0000313" key="19">
    <source>
        <dbReference type="Proteomes" id="UP000335636"/>
    </source>
</evidence>
<feature type="compositionally biased region" description="Low complexity" evidence="15">
    <location>
        <begin position="521"/>
        <end position="548"/>
    </location>
</feature>
<evidence type="ECO:0000256" key="9">
    <source>
        <dbReference type="ARBA" id="ARBA00023157"/>
    </source>
</evidence>
<gene>
    <name evidence="18" type="ORF">MONAX_5E012999</name>
</gene>
<dbReference type="PROSITE" id="PS01186">
    <property type="entry name" value="EGF_2"/>
    <property type="match status" value="4"/>
</dbReference>
<comment type="caution">
    <text evidence="18">The sequence shown here is derived from an EMBL/GenBank/DDBJ whole genome shotgun (WGS) entry which is preliminary data.</text>
</comment>
<keyword evidence="5 14" id="KW-0245">EGF-like domain</keyword>
<dbReference type="InterPro" id="IPR000152">
    <property type="entry name" value="EGF-type_Asp/Asn_hydroxyl_site"/>
</dbReference>
<dbReference type="InterPro" id="IPR037138">
    <property type="entry name" value="His_deacetylse_dom_sf"/>
</dbReference>
<dbReference type="FunFam" id="2.10.25.10:FF:000078">
    <property type="entry name" value="Fibulin-1"/>
    <property type="match status" value="2"/>
</dbReference>
<dbReference type="FunFam" id="2.10.25.10:FF:000139">
    <property type="entry name" value="Fibulin-1"/>
    <property type="match status" value="2"/>
</dbReference>
<feature type="domain" description="EGF-like" evidence="17">
    <location>
        <begin position="1172"/>
        <end position="1213"/>
    </location>
</feature>
<dbReference type="FunFam" id="2.10.25.10:FF:000578">
    <property type="entry name" value="Fibulin 2"/>
    <property type="match status" value="1"/>
</dbReference>
<evidence type="ECO:0000256" key="8">
    <source>
        <dbReference type="ARBA" id="ARBA00022837"/>
    </source>
</evidence>
<evidence type="ECO:0000256" key="5">
    <source>
        <dbReference type="ARBA" id="ARBA00022536"/>
    </source>
</evidence>
<evidence type="ECO:0000256" key="10">
    <source>
        <dbReference type="ARBA" id="ARBA00023180"/>
    </source>
</evidence>
<evidence type="ECO:0000256" key="1">
    <source>
        <dbReference type="ARBA" id="ARBA00004498"/>
    </source>
</evidence>
<evidence type="ECO:0000256" key="4">
    <source>
        <dbReference type="ARBA" id="ARBA00022530"/>
    </source>
</evidence>
<comment type="similarity">
    <text evidence="2">Belongs to the fibulin family.</text>
</comment>
<keyword evidence="19" id="KW-1185">Reference proteome</keyword>
<dbReference type="InterPro" id="IPR023696">
    <property type="entry name" value="Ureohydrolase_dom_sf"/>
</dbReference>
<evidence type="ECO:0000313" key="18">
    <source>
        <dbReference type="EMBL" id="VTJ87899.1"/>
    </source>
</evidence>
<dbReference type="PANTHER" id="PTHR24050:SF29">
    <property type="entry name" value="FIBULIN-1"/>
    <property type="match status" value="1"/>
</dbReference>
<keyword evidence="6" id="KW-0732">Signal</keyword>
<dbReference type="Gene3D" id="2.10.25.10">
    <property type="entry name" value="Laminin"/>
    <property type="match status" value="13"/>
</dbReference>
<dbReference type="PROSITE" id="PS00010">
    <property type="entry name" value="ASX_HYDROXYL"/>
    <property type="match status" value="4"/>
</dbReference>
<organism evidence="18 19">
    <name type="scientific">Marmota monax</name>
    <name type="common">Woodchuck</name>
    <dbReference type="NCBI Taxonomy" id="9995"/>
    <lineage>
        <taxon>Eukaryota</taxon>
        <taxon>Metazoa</taxon>
        <taxon>Chordata</taxon>
        <taxon>Craniata</taxon>
        <taxon>Vertebrata</taxon>
        <taxon>Euteleostomi</taxon>
        <taxon>Mammalia</taxon>
        <taxon>Eutheria</taxon>
        <taxon>Euarchontoglires</taxon>
        <taxon>Glires</taxon>
        <taxon>Rodentia</taxon>
        <taxon>Sciuromorpha</taxon>
        <taxon>Sciuridae</taxon>
        <taxon>Xerinae</taxon>
        <taxon>Marmotini</taxon>
        <taxon>Marmota</taxon>
    </lineage>
</organism>
<evidence type="ECO:0000256" key="13">
    <source>
        <dbReference type="ARBA" id="ARBA00074615"/>
    </source>
</evidence>
<feature type="compositionally biased region" description="Polar residues" evidence="15">
    <location>
        <begin position="122"/>
        <end position="139"/>
    </location>
</feature>
<dbReference type="InterPro" id="IPR009030">
    <property type="entry name" value="Growth_fac_rcpt_cys_sf"/>
</dbReference>
<feature type="compositionally biased region" description="Gly residues" evidence="15">
    <location>
        <begin position="384"/>
        <end position="396"/>
    </location>
</feature>
<dbReference type="PROSITE" id="PS01178">
    <property type="entry name" value="ANAPHYLATOXIN_2"/>
    <property type="match status" value="3"/>
</dbReference>
<name>A0A5E4D4L1_MARMO</name>
<evidence type="ECO:0000256" key="3">
    <source>
        <dbReference type="ARBA" id="ARBA00022525"/>
    </source>
</evidence>
<keyword evidence="10" id="KW-0325">Glycoprotein</keyword>
<dbReference type="InterPro" id="IPR055088">
    <property type="entry name" value="Fibulin_C"/>
</dbReference>
<comment type="subunit">
    <text evidence="12">Homotrimer; disulfide-linked. Interacts with LAMA2. Interacts with FBN1 (via N-terminal domain). Forms a ternary complex with ELN and FBN1.</text>
</comment>
<dbReference type="InterPro" id="IPR052235">
    <property type="entry name" value="Nephronectin_domain"/>
</dbReference>
<dbReference type="InterPro" id="IPR000020">
    <property type="entry name" value="Anaphylatoxin/fibulin"/>
</dbReference>
<feature type="region of interest" description="Disordered" evidence="15">
    <location>
        <begin position="122"/>
        <end position="164"/>
    </location>
</feature>
<dbReference type="SMART" id="SM00104">
    <property type="entry name" value="ANATO"/>
    <property type="match status" value="3"/>
</dbReference>
<dbReference type="PROSITE" id="PS50026">
    <property type="entry name" value="EGF_3"/>
    <property type="match status" value="5"/>
</dbReference>
<dbReference type="FunFam" id="2.10.25.10:FF:000108">
    <property type="entry name" value="Fibulin-1"/>
    <property type="match status" value="1"/>
</dbReference>
<evidence type="ECO:0000256" key="15">
    <source>
        <dbReference type="SAM" id="MobiDB-lite"/>
    </source>
</evidence>
<dbReference type="InterPro" id="IPR049883">
    <property type="entry name" value="NOTCH1_EGF-like"/>
</dbReference>
<dbReference type="InterPro" id="IPR026823">
    <property type="entry name" value="cEGF"/>
</dbReference>
<feature type="domain" description="Anaphylatoxin-like" evidence="16">
    <location>
        <begin position="627"/>
        <end position="658"/>
    </location>
</feature>
<feature type="domain" description="Anaphylatoxin-like" evidence="16">
    <location>
        <begin position="660"/>
        <end position="692"/>
    </location>
</feature>
<feature type="domain" description="EGF-like" evidence="17">
    <location>
        <begin position="742"/>
        <end position="783"/>
    </location>
</feature>
<dbReference type="Pfam" id="PF22914">
    <property type="entry name" value="Fibulin_C"/>
    <property type="match status" value="1"/>
</dbReference>
<keyword evidence="4" id="KW-0272">Extracellular matrix</keyword>
<dbReference type="Pfam" id="PF14670">
    <property type="entry name" value="FXa_inhibition"/>
    <property type="match status" value="1"/>
</dbReference>
<feature type="domain" description="EGF-like" evidence="17">
    <location>
        <begin position="996"/>
        <end position="1034"/>
    </location>
</feature>
<dbReference type="SMART" id="SM00179">
    <property type="entry name" value="EGF_CA"/>
    <property type="match status" value="12"/>
</dbReference>
<evidence type="ECO:0000256" key="14">
    <source>
        <dbReference type="PROSITE-ProRule" id="PRU00076"/>
    </source>
</evidence>
<dbReference type="InterPro" id="IPR018097">
    <property type="entry name" value="EGF_Ca-bd_CS"/>
</dbReference>